<dbReference type="Gene3D" id="3.50.30.50">
    <property type="entry name" value="Putative cyclase"/>
    <property type="match status" value="1"/>
</dbReference>
<evidence type="ECO:0000256" key="1">
    <source>
        <dbReference type="ARBA" id="ARBA00007865"/>
    </source>
</evidence>
<name>A0A8H4L7Q3_9HYPO</name>
<reference evidence="2 3" key="1">
    <citation type="submission" date="2020-01" db="EMBL/GenBank/DDBJ databases">
        <title>Identification and distribution of gene clusters putatively required for synthesis of sphingolipid metabolism inhibitors in phylogenetically diverse species of the filamentous fungus Fusarium.</title>
        <authorList>
            <person name="Kim H.-S."/>
            <person name="Busman M."/>
            <person name="Brown D.W."/>
            <person name="Divon H."/>
            <person name="Uhlig S."/>
            <person name="Proctor R.H."/>
        </authorList>
    </citation>
    <scope>NUCLEOTIDE SEQUENCE [LARGE SCALE GENOMIC DNA]</scope>
    <source>
        <strain evidence="2 3">NRRL 20459</strain>
    </source>
</reference>
<evidence type="ECO:0000313" key="2">
    <source>
        <dbReference type="EMBL" id="KAF4463137.1"/>
    </source>
</evidence>
<dbReference type="GO" id="GO:0019441">
    <property type="term" value="P:L-tryptophan catabolic process to kynurenine"/>
    <property type="evidence" value="ECO:0007669"/>
    <property type="project" value="InterPro"/>
</dbReference>
<comment type="similarity">
    <text evidence="1">Belongs to the Cyclase 1 superfamily.</text>
</comment>
<dbReference type="GO" id="GO:0004061">
    <property type="term" value="F:arylformamidase activity"/>
    <property type="evidence" value="ECO:0007669"/>
    <property type="project" value="InterPro"/>
</dbReference>
<evidence type="ECO:0000313" key="3">
    <source>
        <dbReference type="Proteomes" id="UP000554235"/>
    </source>
</evidence>
<keyword evidence="3" id="KW-1185">Reference proteome</keyword>
<dbReference type="AlphaFoldDB" id="A0A8H4L7Q3"/>
<dbReference type="OrthoDB" id="5396at2759"/>
<protein>
    <submittedName>
        <fullName evidence="2">Cyclase</fullName>
    </submittedName>
</protein>
<sequence>MNVPKYSELPSVAGRPRHCSWDVWNEIHEHVTGRKGQKDWSGTLNHLTAEVVAAAGKEIQTGERAALNWPLDAYTYVGFQRKKLELGIIDGKAVTGGKFLANDDEVTSTRERRVVSNSCFRSRSIPKLALSGMGCAISVTALYYNGATHEELQNGRENRPGSIHEWSKMGGICGRGVLLDYYAYAQKHSIDYCPGDTHNITVESLENVATWENVELRPGDILLVRTGWTSWHDSLIDEAKKIALTRDKHDNAGLLPSEETAEWIWDRRFAAIAADNPTVETWPPTGKGQLLHEYLLPTLGCPIGELWDLEKLSALCEKNKRYSFFLSSAPLNISGAIATPANAVAIL</sequence>
<dbReference type="Pfam" id="PF04199">
    <property type="entry name" value="Cyclase"/>
    <property type="match status" value="1"/>
</dbReference>
<dbReference type="Proteomes" id="UP000554235">
    <property type="component" value="Unassembled WGS sequence"/>
</dbReference>
<comment type="caution">
    <text evidence="2">The sequence shown here is derived from an EMBL/GenBank/DDBJ whole genome shotgun (WGS) entry which is preliminary data.</text>
</comment>
<dbReference type="InterPro" id="IPR037175">
    <property type="entry name" value="KFase_sf"/>
</dbReference>
<dbReference type="PANTHER" id="PTHR34861">
    <property type="match status" value="1"/>
</dbReference>
<dbReference type="PANTHER" id="PTHR34861:SF10">
    <property type="entry name" value="CYCLASE"/>
    <property type="match status" value="1"/>
</dbReference>
<proteinExistence type="inferred from homology"/>
<accession>A0A8H4L7Q3</accession>
<gene>
    <name evidence="2" type="ORF">FALBO_10039</name>
</gene>
<organism evidence="2 3">
    <name type="scientific">Fusarium albosuccineum</name>
    <dbReference type="NCBI Taxonomy" id="1237068"/>
    <lineage>
        <taxon>Eukaryota</taxon>
        <taxon>Fungi</taxon>
        <taxon>Dikarya</taxon>
        <taxon>Ascomycota</taxon>
        <taxon>Pezizomycotina</taxon>
        <taxon>Sordariomycetes</taxon>
        <taxon>Hypocreomycetidae</taxon>
        <taxon>Hypocreales</taxon>
        <taxon>Nectriaceae</taxon>
        <taxon>Fusarium</taxon>
        <taxon>Fusarium decemcellulare species complex</taxon>
    </lineage>
</organism>
<dbReference type="InterPro" id="IPR007325">
    <property type="entry name" value="KFase/CYL"/>
</dbReference>
<dbReference type="SUPFAM" id="SSF102198">
    <property type="entry name" value="Putative cyclase"/>
    <property type="match status" value="1"/>
</dbReference>
<dbReference type="EMBL" id="JAADYS010001419">
    <property type="protein sequence ID" value="KAF4463137.1"/>
    <property type="molecule type" value="Genomic_DNA"/>
</dbReference>